<dbReference type="CDD" id="cd01347">
    <property type="entry name" value="ligand_gated_channel"/>
    <property type="match status" value="1"/>
</dbReference>
<evidence type="ECO:0000256" key="4">
    <source>
        <dbReference type="ARBA" id="ARBA00022692"/>
    </source>
</evidence>
<dbReference type="Pfam" id="PF07715">
    <property type="entry name" value="Plug"/>
    <property type="match status" value="1"/>
</dbReference>
<proteinExistence type="inferred from homology"/>
<evidence type="ECO:0000259" key="11">
    <source>
        <dbReference type="Pfam" id="PF00593"/>
    </source>
</evidence>
<keyword evidence="6 8" id="KW-0472">Membrane</keyword>
<sequence>MNYSTGSNSFVKSKTAKLVNMAIKGMAVTALSMPFTFNAFAEEEKVDKEIELITVTGIRGSLAKATEVKRSLDVVADVISAEDIGKFPDQNLAESLQRISGVQISRNRGEGDDVSIRGLSPSFSRIQFNGRTLPSATGGRSFDFTILPSDFVSALEVYKTPSADMEEGALSGTVNVKTPRPLDLGKSSLITSIKGIYEENSGKTTPDLSVLYTNVNDDNSFGITLGAHYDKRILESHFYEAFGLEPANESGKGLDFDLNGTIDDSRYQFDHATNYALAKEERERTTFLATAQWRPSDKIDIWLEGMYSEFDIVGAKALNSFRWTNVVAGGSVYASQISGDLIESLGVIGVDNRNNARTADSNDTLTSVALGTNYQLNEDWLITAEIAYAKSENVSSALSHEVIGRANAQYDFSNDYAGIPSLTYAAGYDPLDGNSFRSLGFNGALDQPIEDENIDIRIDVDHFIEWNIGNDFSFVSLEFGAKYSSRSKYNGFRNIGVSSQTLAGMLGETYDPNIEGGSFNAASYMSVYSPSSFFDGYDGSATYPTEWLSANVDTLLSHVSLDELIAAGTITEGGASVIDVQEDVFSGYAKLSFSGDEDKLNGNFGIRVVSTDQESSGNIPDFSTVKFDQGGAQTFVDTSESSMTRSYTEVLPSFNLSYDVSDDVVVRFGAARVMSRPDLAVLSPATTIDVNVKTINSSNPNVDPYLADQIDLSFEWYFEEAGMLSVSPFVKFIDSFVVSSTQPEQVTYTDLGGNNSVTDTFTRFLPDNGKGSDMYGYEVNWQQPLDFVIEGLGFSANFTVVHADEIQTAENGPLLTLDGLSETSYNMVAYYENETFGARLAYNYRDKFVNNGTNYFGDGSFTNDYKQLDFSASYNVTENVSVILEALNITNEVQVQTNSLNVNRGLEDVGSRFTLGVRAAF</sequence>
<dbReference type="Proteomes" id="UP000537141">
    <property type="component" value="Unassembled WGS sequence"/>
</dbReference>
<accession>A0A7X0NG81</accession>
<evidence type="ECO:0000256" key="1">
    <source>
        <dbReference type="ARBA" id="ARBA00004571"/>
    </source>
</evidence>
<dbReference type="SUPFAM" id="SSF56935">
    <property type="entry name" value="Porins"/>
    <property type="match status" value="1"/>
</dbReference>
<evidence type="ECO:0000256" key="5">
    <source>
        <dbReference type="ARBA" id="ARBA00023077"/>
    </source>
</evidence>
<evidence type="ECO:0000256" key="7">
    <source>
        <dbReference type="ARBA" id="ARBA00023237"/>
    </source>
</evidence>
<dbReference type="GO" id="GO:0009279">
    <property type="term" value="C:cell outer membrane"/>
    <property type="evidence" value="ECO:0007669"/>
    <property type="project" value="UniProtKB-SubCell"/>
</dbReference>
<dbReference type="PANTHER" id="PTHR40980:SF3">
    <property type="entry name" value="TONB-DEPENDENT RECEPTOR-LIKE BETA-BARREL DOMAIN-CONTAINING PROTEIN"/>
    <property type="match status" value="1"/>
</dbReference>
<name>A0A7X0NG81_9GAMM</name>
<evidence type="ECO:0000256" key="8">
    <source>
        <dbReference type="PROSITE-ProRule" id="PRU01360"/>
    </source>
</evidence>
<reference evidence="13 14" key="1">
    <citation type="submission" date="2020-08" db="EMBL/GenBank/DDBJ databases">
        <title>Genomic Encyclopedia of Type Strains, Phase IV (KMG-IV): sequencing the most valuable type-strain genomes for metagenomic binning, comparative biology and taxonomic classification.</title>
        <authorList>
            <person name="Goeker M."/>
        </authorList>
    </citation>
    <scope>NUCLEOTIDE SEQUENCE [LARGE SCALE GENOMIC DNA]</scope>
    <source>
        <strain evidence="13 14">DSM 26287</strain>
    </source>
</reference>
<feature type="signal peptide" evidence="10">
    <location>
        <begin position="1"/>
        <end position="41"/>
    </location>
</feature>
<feature type="domain" description="TonB-dependent receptor-like beta-barrel" evidence="11">
    <location>
        <begin position="430"/>
        <end position="889"/>
    </location>
</feature>
<keyword evidence="7 8" id="KW-0998">Cell outer membrane</keyword>
<comment type="caution">
    <text evidence="13">The sequence shown here is derived from an EMBL/GenBank/DDBJ whole genome shotgun (WGS) entry which is preliminary data.</text>
</comment>
<protein>
    <submittedName>
        <fullName evidence="13">Iron complex outermembrane receptor protein</fullName>
    </submittedName>
</protein>
<dbReference type="InterPro" id="IPR037066">
    <property type="entry name" value="Plug_dom_sf"/>
</dbReference>
<feature type="domain" description="TonB-dependent receptor plug" evidence="12">
    <location>
        <begin position="70"/>
        <end position="173"/>
    </location>
</feature>
<dbReference type="RefSeq" id="WP_184423697.1">
    <property type="nucleotide sequence ID" value="NZ_AP027362.1"/>
</dbReference>
<evidence type="ECO:0000256" key="3">
    <source>
        <dbReference type="ARBA" id="ARBA00022452"/>
    </source>
</evidence>
<keyword evidence="3 8" id="KW-1134">Transmembrane beta strand</keyword>
<keyword evidence="13" id="KW-0675">Receptor</keyword>
<evidence type="ECO:0000256" key="6">
    <source>
        <dbReference type="ARBA" id="ARBA00023136"/>
    </source>
</evidence>
<dbReference type="InterPro" id="IPR010104">
    <property type="entry name" value="TonB_rcpt_bac"/>
</dbReference>
<keyword evidence="5 9" id="KW-0798">TonB box</keyword>
<keyword evidence="10" id="KW-0732">Signal</keyword>
<dbReference type="Pfam" id="PF00593">
    <property type="entry name" value="TonB_dep_Rec_b-barrel"/>
    <property type="match status" value="1"/>
</dbReference>
<evidence type="ECO:0000313" key="14">
    <source>
        <dbReference type="Proteomes" id="UP000537141"/>
    </source>
</evidence>
<keyword evidence="4 8" id="KW-0812">Transmembrane</keyword>
<evidence type="ECO:0000313" key="13">
    <source>
        <dbReference type="EMBL" id="MBB6542889.1"/>
    </source>
</evidence>
<evidence type="ECO:0000256" key="2">
    <source>
        <dbReference type="ARBA" id="ARBA00022448"/>
    </source>
</evidence>
<evidence type="ECO:0000256" key="9">
    <source>
        <dbReference type="RuleBase" id="RU003357"/>
    </source>
</evidence>
<evidence type="ECO:0000259" key="12">
    <source>
        <dbReference type="Pfam" id="PF07715"/>
    </source>
</evidence>
<dbReference type="InterPro" id="IPR000531">
    <property type="entry name" value="Beta-barrel_TonB"/>
</dbReference>
<keyword evidence="2 8" id="KW-0813">Transport</keyword>
<feature type="chain" id="PRO_5030702737" evidence="10">
    <location>
        <begin position="42"/>
        <end position="921"/>
    </location>
</feature>
<dbReference type="Gene3D" id="2.40.170.20">
    <property type="entry name" value="TonB-dependent receptor, beta-barrel domain"/>
    <property type="match status" value="1"/>
</dbReference>
<dbReference type="NCBIfam" id="TIGR01782">
    <property type="entry name" value="TonB-Xanth-Caul"/>
    <property type="match status" value="1"/>
</dbReference>
<dbReference type="AlphaFoldDB" id="A0A7X0NG81"/>
<dbReference type="EMBL" id="JACHHU010000008">
    <property type="protein sequence ID" value="MBB6542889.1"/>
    <property type="molecule type" value="Genomic_DNA"/>
</dbReference>
<dbReference type="Gene3D" id="2.170.130.10">
    <property type="entry name" value="TonB-dependent receptor, plug domain"/>
    <property type="match status" value="1"/>
</dbReference>
<dbReference type="PROSITE" id="PS52016">
    <property type="entry name" value="TONB_DEPENDENT_REC_3"/>
    <property type="match status" value="1"/>
</dbReference>
<comment type="similarity">
    <text evidence="8 9">Belongs to the TonB-dependent receptor family.</text>
</comment>
<dbReference type="InterPro" id="IPR036942">
    <property type="entry name" value="Beta-barrel_TonB_sf"/>
</dbReference>
<keyword evidence="14" id="KW-1185">Reference proteome</keyword>
<evidence type="ECO:0000256" key="10">
    <source>
        <dbReference type="SAM" id="SignalP"/>
    </source>
</evidence>
<gene>
    <name evidence="13" type="ORF">HNQ55_001389</name>
</gene>
<dbReference type="InterPro" id="IPR012910">
    <property type="entry name" value="Plug_dom"/>
</dbReference>
<dbReference type="PANTHER" id="PTHR40980">
    <property type="entry name" value="PLUG DOMAIN-CONTAINING PROTEIN"/>
    <property type="match status" value="1"/>
</dbReference>
<dbReference type="InterPro" id="IPR039426">
    <property type="entry name" value="TonB-dep_rcpt-like"/>
</dbReference>
<comment type="subcellular location">
    <subcellularLocation>
        <location evidence="1 8">Cell outer membrane</location>
        <topology evidence="1 8">Multi-pass membrane protein</topology>
    </subcellularLocation>
</comment>
<organism evidence="13 14">
    <name type="scientific">Thalassotalea piscium</name>
    <dbReference type="NCBI Taxonomy" id="1230533"/>
    <lineage>
        <taxon>Bacteria</taxon>
        <taxon>Pseudomonadati</taxon>
        <taxon>Pseudomonadota</taxon>
        <taxon>Gammaproteobacteria</taxon>
        <taxon>Alteromonadales</taxon>
        <taxon>Colwelliaceae</taxon>
        <taxon>Thalassotalea</taxon>
    </lineage>
</organism>